<dbReference type="RefSeq" id="WP_124959521.1">
    <property type="nucleotide sequence ID" value="NZ_RXFQ01000008.1"/>
</dbReference>
<evidence type="ECO:0000313" key="5">
    <source>
        <dbReference type="Proteomes" id="UP000271137"/>
    </source>
</evidence>
<accession>A0A3P3EL86</accession>
<reference evidence="4 5" key="2">
    <citation type="submission" date="2018-12" db="EMBL/GenBank/DDBJ databases">
        <title>The genome sequences of strain 502.</title>
        <authorList>
            <person name="Gao J."/>
            <person name="Sun J."/>
        </authorList>
    </citation>
    <scope>NUCLEOTIDE SEQUENCE [LARGE SCALE GENOMIC DNA]</scope>
    <source>
        <strain evidence="4 5">502</strain>
    </source>
</reference>
<sequence length="112" mass="11432">MSKILAIMIAGLFAAGAYAQNPTGTTPEQGNATNSKPQARAEAKKEAKPAGQVAPPAGDIAKTPEGGTFGADKAGVAGEKRAQTRDDRRRNKDGSVKRKATQGGTPDMPGAK</sequence>
<protein>
    <submittedName>
        <fullName evidence="3">Cell envelope biogenesis protein TolA</fullName>
    </submittedName>
</protein>
<evidence type="ECO:0000256" key="2">
    <source>
        <dbReference type="SAM" id="SignalP"/>
    </source>
</evidence>
<dbReference type="EMBL" id="RQXU01000009">
    <property type="protein sequence ID" value="RRH87163.1"/>
    <property type="molecule type" value="Genomic_DNA"/>
</dbReference>
<evidence type="ECO:0000313" key="6">
    <source>
        <dbReference type="Proteomes" id="UP000271590"/>
    </source>
</evidence>
<keyword evidence="5" id="KW-1185">Reference proteome</keyword>
<gene>
    <name evidence="3" type="ORF">EH244_16800</name>
    <name evidence="4" type="ORF">EJO66_15755</name>
</gene>
<feature type="signal peptide" evidence="2">
    <location>
        <begin position="1"/>
        <end position="19"/>
    </location>
</feature>
<dbReference type="AlphaFoldDB" id="A0A3P3EL86"/>
<evidence type="ECO:0000313" key="4">
    <source>
        <dbReference type="EMBL" id="RSZ35454.1"/>
    </source>
</evidence>
<evidence type="ECO:0000313" key="3">
    <source>
        <dbReference type="EMBL" id="RRH87163.1"/>
    </source>
</evidence>
<reference evidence="3 6" key="1">
    <citation type="submission" date="2018-11" db="EMBL/GenBank/DDBJ databases">
        <title>The genome of Variovorax sp T529.</title>
        <authorList>
            <person name="Gao J."/>
        </authorList>
    </citation>
    <scope>NUCLEOTIDE SEQUENCE [LARGE SCALE GENOMIC DNA]</scope>
    <source>
        <strain evidence="3 6">T529</strain>
    </source>
</reference>
<organism evidence="3 6">
    <name type="scientific">Variovorax beijingensis</name>
    <dbReference type="NCBI Taxonomy" id="2496117"/>
    <lineage>
        <taxon>Bacteria</taxon>
        <taxon>Pseudomonadati</taxon>
        <taxon>Pseudomonadota</taxon>
        <taxon>Betaproteobacteria</taxon>
        <taxon>Burkholderiales</taxon>
        <taxon>Comamonadaceae</taxon>
        <taxon>Variovorax</taxon>
    </lineage>
</organism>
<feature type="compositionally biased region" description="Basic and acidic residues" evidence="1">
    <location>
        <begin position="39"/>
        <end position="48"/>
    </location>
</feature>
<keyword evidence="2" id="KW-0732">Signal</keyword>
<feature type="compositionally biased region" description="Basic and acidic residues" evidence="1">
    <location>
        <begin position="78"/>
        <end position="96"/>
    </location>
</feature>
<proteinExistence type="predicted"/>
<dbReference type="EMBL" id="RXFQ01000008">
    <property type="protein sequence ID" value="RSZ35454.1"/>
    <property type="molecule type" value="Genomic_DNA"/>
</dbReference>
<dbReference type="Proteomes" id="UP000271137">
    <property type="component" value="Unassembled WGS sequence"/>
</dbReference>
<comment type="caution">
    <text evidence="3">The sequence shown here is derived from an EMBL/GenBank/DDBJ whole genome shotgun (WGS) entry which is preliminary data.</text>
</comment>
<feature type="chain" id="PRO_5018214624" evidence="2">
    <location>
        <begin position="20"/>
        <end position="112"/>
    </location>
</feature>
<name>A0A3P3EL86_9BURK</name>
<feature type="region of interest" description="Disordered" evidence="1">
    <location>
        <begin position="19"/>
        <end position="112"/>
    </location>
</feature>
<feature type="compositionally biased region" description="Polar residues" evidence="1">
    <location>
        <begin position="20"/>
        <end position="35"/>
    </location>
</feature>
<evidence type="ECO:0000256" key="1">
    <source>
        <dbReference type="SAM" id="MobiDB-lite"/>
    </source>
</evidence>
<dbReference type="Proteomes" id="UP000271590">
    <property type="component" value="Unassembled WGS sequence"/>
</dbReference>